<gene>
    <name evidence="1" type="ORF">ACFPJ4_07655</name>
</gene>
<keyword evidence="2" id="KW-1185">Reference proteome</keyword>
<dbReference type="Proteomes" id="UP001596039">
    <property type="component" value="Unassembled WGS sequence"/>
</dbReference>
<name>A0ABW0NP94_9MICO</name>
<accession>A0ABW0NP94</accession>
<sequence length="40" mass="4661">MDCNTPHLTLEQQLSQLDRRGMVVDNRPQALRLVETVGYY</sequence>
<reference evidence="2" key="1">
    <citation type="journal article" date="2019" name="Int. J. Syst. Evol. Microbiol.">
        <title>The Global Catalogue of Microorganisms (GCM) 10K type strain sequencing project: providing services to taxonomists for standard genome sequencing and annotation.</title>
        <authorList>
            <consortium name="The Broad Institute Genomics Platform"/>
            <consortium name="The Broad Institute Genome Sequencing Center for Infectious Disease"/>
            <person name="Wu L."/>
            <person name="Ma J."/>
        </authorList>
    </citation>
    <scope>NUCLEOTIDE SEQUENCE [LARGE SCALE GENOMIC DNA]</scope>
    <source>
        <strain evidence="2">CGMCC 4.6997</strain>
    </source>
</reference>
<comment type="caution">
    <text evidence="1">The sequence shown here is derived from an EMBL/GenBank/DDBJ whole genome shotgun (WGS) entry which is preliminary data.</text>
</comment>
<proteinExistence type="predicted"/>
<dbReference type="RefSeq" id="WP_386739813.1">
    <property type="nucleotide sequence ID" value="NZ_JBHSMG010000002.1"/>
</dbReference>
<protein>
    <submittedName>
        <fullName evidence="1">Uncharacterized protein</fullName>
    </submittedName>
</protein>
<dbReference type="EMBL" id="JBHSMG010000002">
    <property type="protein sequence ID" value="MFC5502110.1"/>
    <property type="molecule type" value="Genomic_DNA"/>
</dbReference>
<evidence type="ECO:0000313" key="2">
    <source>
        <dbReference type="Proteomes" id="UP001596039"/>
    </source>
</evidence>
<evidence type="ECO:0000313" key="1">
    <source>
        <dbReference type="EMBL" id="MFC5502110.1"/>
    </source>
</evidence>
<organism evidence="1 2">
    <name type="scientific">Lysinimonas soli</name>
    <dbReference type="NCBI Taxonomy" id="1074233"/>
    <lineage>
        <taxon>Bacteria</taxon>
        <taxon>Bacillati</taxon>
        <taxon>Actinomycetota</taxon>
        <taxon>Actinomycetes</taxon>
        <taxon>Micrococcales</taxon>
        <taxon>Microbacteriaceae</taxon>
        <taxon>Lysinimonas</taxon>
    </lineage>
</organism>